<name>A0AC34Q6W9_9BILA</name>
<reference evidence="2" key="1">
    <citation type="submission" date="2022-11" db="UniProtKB">
        <authorList>
            <consortium name="WormBaseParasite"/>
        </authorList>
    </citation>
    <scope>IDENTIFICATION</scope>
</reference>
<accession>A0AC34Q6W9</accession>
<evidence type="ECO:0000313" key="1">
    <source>
        <dbReference type="Proteomes" id="UP000887576"/>
    </source>
</evidence>
<protein>
    <submittedName>
        <fullName evidence="2">Peptidase M14 carboxypeptidase A domain-containing protein</fullName>
    </submittedName>
</protein>
<dbReference type="WBParaSite" id="JU765_v2.g13602.t1">
    <property type="protein sequence ID" value="JU765_v2.g13602.t1"/>
    <property type="gene ID" value="JU765_v2.g13602"/>
</dbReference>
<organism evidence="1 2">
    <name type="scientific">Panagrolaimus sp. JU765</name>
    <dbReference type="NCBI Taxonomy" id="591449"/>
    <lineage>
        <taxon>Eukaryota</taxon>
        <taxon>Metazoa</taxon>
        <taxon>Ecdysozoa</taxon>
        <taxon>Nematoda</taxon>
        <taxon>Chromadorea</taxon>
        <taxon>Rhabditida</taxon>
        <taxon>Tylenchina</taxon>
        <taxon>Panagrolaimomorpha</taxon>
        <taxon>Panagrolaimoidea</taxon>
        <taxon>Panagrolaimidae</taxon>
        <taxon>Panagrolaimus</taxon>
    </lineage>
</organism>
<proteinExistence type="predicted"/>
<dbReference type="Proteomes" id="UP000887576">
    <property type="component" value="Unplaced"/>
</dbReference>
<sequence>MVSPEKREEVIAYLKKGKMNPIIKIADVGKYVAADKAGIDGYEPNPNLATDPDSFDFSKFHPFSEMMAYIEAVAAKYSSFVSIASLGKSLEGRDMKYLKIGYPSKSKKNALFIDAGMTAREWIGPATALYTINQVCLYRMTAREWIGPATALYTINQFVTNSSYTDLLKAIDIYIAPSINPDGYEYSRSKDRM</sequence>
<evidence type="ECO:0000313" key="2">
    <source>
        <dbReference type="WBParaSite" id="JU765_v2.g13602.t1"/>
    </source>
</evidence>